<feature type="region of interest" description="Disordered" evidence="1">
    <location>
        <begin position="341"/>
        <end position="375"/>
    </location>
</feature>
<dbReference type="Proteomes" id="UP000298416">
    <property type="component" value="Unassembled WGS sequence"/>
</dbReference>
<protein>
    <recommendedName>
        <fullName evidence="6">CCHC-type domain-containing protein</fullName>
    </recommendedName>
</protein>
<keyword evidence="5" id="KW-1185">Reference proteome</keyword>
<gene>
    <name evidence="4" type="ORF">SASPL_126886</name>
</gene>
<dbReference type="CDD" id="cd09272">
    <property type="entry name" value="RNase_HI_RT_Ty1"/>
    <property type="match status" value="1"/>
</dbReference>
<evidence type="ECO:0000259" key="2">
    <source>
        <dbReference type="Pfam" id="PF22936"/>
    </source>
</evidence>
<accession>A0A8X8XLM4</accession>
<dbReference type="Pfam" id="PF22936">
    <property type="entry name" value="Pol_BBD"/>
    <property type="match status" value="1"/>
</dbReference>
<dbReference type="PANTHER" id="PTHR11439:SF463">
    <property type="entry name" value="REVERSE TRANSCRIPTASE TY1_COPIA-TYPE DOMAIN-CONTAINING PROTEIN"/>
    <property type="match status" value="1"/>
</dbReference>
<organism evidence="4">
    <name type="scientific">Salvia splendens</name>
    <name type="common">Scarlet sage</name>
    <dbReference type="NCBI Taxonomy" id="180675"/>
    <lineage>
        <taxon>Eukaryota</taxon>
        <taxon>Viridiplantae</taxon>
        <taxon>Streptophyta</taxon>
        <taxon>Embryophyta</taxon>
        <taxon>Tracheophyta</taxon>
        <taxon>Spermatophyta</taxon>
        <taxon>Magnoliopsida</taxon>
        <taxon>eudicotyledons</taxon>
        <taxon>Gunneridae</taxon>
        <taxon>Pentapetalae</taxon>
        <taxon>asterids</taxon>
        <taxon>lamiids</taxon>
        <taxon>Lamiales</taxon>
        <taxon>Lamiaceae</taxon>
        <taxon>Nepetoideae</taxon>
        <taxon>Mentheae</taxon>
        <taxon>Salviinae</taxon>
        <taxon>Salvia</taxon>
        <taxon>Salvia subgen. Calosphace</taxon>
        <taxon>core Calosphace</taxon>
    </lineage>
</organism>
<evidence type="ECO:0000313" key="4">
    <source>
        <dbReference type="EMBL" id="KAG6414168.1"/>
    </source>
</evidence>
<name>A0A8X8XLM4_SALSN</name>
<dbReference type="InterPro" id="IPR054722">
    <property type="entry name" value="PolX-like_BBD"/>
</dbReference>
<evidence type="ECO:0000313" key="5">
    <source>
        <dbReference type="Proteomes" id="UP000298416"/>
    </source>
</evidence>
<sequence>MKTLLVSLDLKELVDEGYDKANANPMATQIKELKKTKQELLQLCQRSNKPSPIRFSLESWELKNQIRHVRIFKKNLEEMKSGGQQNRSGTYGHGRGQEKTKHGGRGFYKAENGKKCTQCGKSNHEYKDCWFKDKPKCHKCDESFFVSIDTSVNSQVKMGNGALVKARGKRTISVDTKKGMKCISDALLVPNLRQNLLSVGQLIEHRYIVHFEGNSCVILDKEGAKHIMAKIQMEKSRSFPLTFKYAENMAMKAQSFWVICYAQISKEKRKKLDETSVKCILVGYNNMSKGYRLYNLKTRSVITSRDVIFDENASWNWEVNEVRKNGSIIDETKQVSIVEDEGDGDEGADFSSPNESSPNTDPSPSTSSSSPAPRMKSLQNVYERCNIHEQSESTLSWCNKERVLRYIKDLTNFGIKYVKGAQVNLQGYCDSDWAGCLDDMKSTTGHSFSLGSSVFSWTSKKQESVAQSTAEAGYVAAAMATSHVYWLRKILGDIGMK</sequence>
<feature type="region of interest" description="Disordered" evidence="1">
    <location>
        <begin position="77"/>
        <end position="106"/>
    </location>
</feature>
<feature type="domain" description="Retrovirus-related Pol polyprotein from transposon TNT 1-94-like beta-barrel" evidence="2">
    <location>
        <begin position="141"/>
        <end position="207"/>
    </location>
</feature>
<reference evidence="4" key="1">
    <citation type="submission" date="2018-01" db="EMBL/GenBank/DDBJ databases">
        <authorList>
            <person name="Mao J.F."/>
        </authorList>
    </citation>
    <scope>NUCLEOTIDE SEQUENCE</scope>
    <source>
        <strain evidence="4">Huo1</strain>
        <tissue evidence="4">Leaf</tissue>
    </source>
</reference>
<dbReference type="AlphaFoldDB" id="A0A8X8XLM4"/>
<comment type="caution">
    <text evidence="4">The sequence shown here is derived from an EMBL/GenBank/DDBJ whole genome shotgun (WGS) entry which is preliminary data.</text>
</comment>
<evidence type="ECO:0008006" key="6">
    <source>
        <dbReference type="Google" id="ProtNLM"/>
    </source>
</evidence>
<feature type="compositionally biased region" description="Low complexity" evidence="1">
    <location>
        <begin position="351"/>
        <end position="373"/>
    </location>
</feature>
<dbReference type="InterPro" id="IPR057670">
    <property type="entry name" value="SH3_retrovirus"/>
</dbReference>
<dbReference type="EMBL" id="PNBA02000009">
    <property type="protein sequence ID" value="KAG6414168.1"/>
    <property type="molecule type" value="Genomic_DNA"/>
</dbReference>
<reference evidence="4" key="2">
    <citation type="submission" date="2020-08" db="EMBL/GenBank/DDBJ databases">
        <title>Plant Genome Project.</title>
        <authorList>
            <person name="Zhang R.-G."/>
        </authorList>
    </citation>
    <scope>NUCLEOTIDE SEQUENCE</scope>
    <source>
        <strain evidence="4">Huo1</strain>
        <tissue evidence="4">Leaf</tissue>
    </source>
</reference>
<dbReference type="PANTHER" id="PTHR11439">
    <property type="entry name" value="GAG-POL-RELATED RETROTRANSPOSON"/>
    <property type="match status" value="1"/>
</dbReference>
<evidence type="ECO:0000259" key="3">
    <source>
        <dbReference type="Pfam" id="PF25597"/>
    </source>
</evidence>
<dbReference type="Pfam" id="PF25597">
    <property type="entry name" value="SH3_retrovirus"/>
    <property type="match status" value="1"/>
</dbReference>
<feature type="domain" description="Retroviral polymerase SH3-like" evidence="3">
    <location>
        <begin position="259"/>
        <end position="320"/>
    </location>
</feature>
<proteinExistence type="predicted"/>
<evidence type="ECO:0000256" key="1">
    <source>
        <dbReference type="SAM" id="MobiDB-lite"/>
    </source>
</evidence>